<evidence type="ECO:0000313" key="1">
    <source>
        <dbReference type="EMBL" id="GAG24299.1"/>
    </source>
</evidence>
<dbReference type="SUPFAM" id="SSF51126">
    <property type="entry name" value="Pectin lyase-like"/>
    <property type="match status" value="1"/>
</dbReference>
<evidence type="ECO:0008006" key="2">
    <source>
        <dbReference type="Google" id="ProtNLM"/>
    </source>
</evidence>
<organism evidence="1">
    <name type="scientific">marine sediment metagenome</name>
    <dbReference type="NCBI Taxonomy" id="412755"/>
    <lineage>
        <taxon>unclassified sequences</taxon>
        <taxon>metagenomes</taxon>
        <taxon>ecological metagenomes</taxon>
    </lineage>
</organism>
<protein>
    <recommendedName>
        <fullName evidence="2">Autotransporter domain-containing protein</fullName>
    </recommendedName>
</protein>
<proteinExistence type="predicted"/>
<feature type="non-terminal residue" evidence="1">
    <location>
        <position position="258"/>
    </location>
</feature>
<accession>X0W0I8</accession>
<gene>
    <name evidence="1" type="ORF">S01H1_55313</name>
</gene>
<sequence>TLRLEGSGAFIDDIFGFETLEMAGSDWTLGGTATLLAGPGTTMVSSGLLRVNGMLTAPGGVTVAGPGRLSGSGSIVGMVANGGTIAPGDTLGTLKVTGDVAFAPGSSLEIETDFGGTDLLDVMGSVTVDPTASLDVFFAPGAPDVQDTTIVSTTGTVDANFLVINAPNALVTVELVGGSTLVLNGMGSGALNTVTQAAAEEGFSFQRAVAGESRIRPISPDSRLWARGMADYIERQGDRRNAGYQQDITGVAFGGDTG</sequence>
<feature type="non-terminal residue" evidence="1">
    <location>
        <position position="1"/>
    </location>
</feature>
<comment type="caution">
    <text evidence="1">The sequence shown here is derived from an EMBL/GenBank/DDBJ whole genome shotgun (WGS) entry which is preliminary data.</text>
</comment>
<reference evidence="1" key="1">
    <citation type="journal article" date="2014" name="Front. Microbiol.">
        <title>High frequency of phylogenetically diverse reductive dehalogenase-homologous genes in deep subseafloor sedimentary metagenomes.</title>
        <authorList>
            <person name="Kawai M."/>
            <person name="Futagami T."/>
            <person name="Toyoda A."/>
            <person name="Takaki Y."/>
            <person name="Nishi S."/>
            <person name="Hori S."/>
            <person name="Arai W."/>
            <person name="Tsubouchi T."/>
            <person name="Morono Y."/>
            <person name="Uchiyama I."/>
            <person name="Ito T."/>
            <person name="Fujiyama A."/>
            <person name="Inagaki F."/>
            <person name="Takami H."/>
        </authorList>
    </citation>
    <scope>NUCLEOTIDE SEQUENCE</scope>
    <source>
        <strain evidence="1">Expedition CK06-06</strain>
    </source>
</reference>
<dbReference type="AlphaFoldDB" id="X0W0I8"/>
<dbReference type="InterPro" id="IPR011050">
    <property type="entry name" value="Pectin_lyase_fold/virulence"/>
</dbReference>
<name>X0W0I8_9ZZZZ</name>
<dbReference type="EMBL" id="BARS01035947">
    <property type="protein sequence ID" value="GAG24299.1"/>
    <property type="molecule type" value="Genomic_DNA"/>
</dbReference>